<name>A0AAD7Z766_DIPPU</name>
<sequence length="113" mass="13131">TTTHTFFMIPKITILTSDPTAFQNRFYTVWEEFGEQFLCLSGVTLHPLCCLAMRNITFINVVQILRTIQSVYLSFTFLESPKIDKSLLMALFIIFEIEIPSYGLRRLTVQISR</sequence>
<organism evidence="1 2">
    <name type="scientific">Diploptera punctata</name>
    <name type="common">Pacific beetle cockroach</name>
    <dbReference type="NCBI Taxonomy" id="6984"/>
    <lineage>
        <taxon>Eukaryota</taxon>
        <taxon>Metazoa</taxon>
        <taxon>Ecdysozoa</taxon>
        <taxon>Arthropoda</taxon>
        <taxon>Hexapoda</taxon>
        <taxon>Insecta</taxon>
        <taxon>Pterygota</taxon>
        <taxon>Neoptera</taxon>
        <taxon>Polyneoptera</taxon>
        <taxon>Dictyoptera</taxon>
        <taxon>Blattodea</taxon>
        <taxon>Blaberoidea</taxon>
        <taxon>Blaberidae</taxon>
        <taxon>Diplopterinae</taxon>
        <taxon>Diploptera</taxon>
    </lineage>
</organism>
<dbReference type="AlphaFoldDB" id="A0AAD7Z766"/>
<reference evidence="1" key="2">
    <citation type="submission" date="2023-05" db="EMBL/GenBank/DDBJ databases">
        <authorList>
            <person name="Fouks B."/>
        </authorList>
    </citation>
    <scope>NUCLEOTIDE SEQUENCE</scope>
    <source>
        <strain evidence="1">Stay&amp;Tobe</strain>
        <tissue evidence="1">Testes</tissue>
    </source>
</reference>
<feature type="non-terminal residue" evidence="1">
    <location>
        <position position="113"/>
    </location>
</feature>
<evidence type="ECO:0000313" key="2">
    <source>
        <dbReference type="Proteomes" id="UP001233999"/>
    </source>
</evidence>
<protein>
    <submittedName>
        <fullName evidence="1">Uncharacterized protein</fullName>
    </submittedName>
</protein>
<feature type="non-terminal residue" evidence="1">
    <location>
        <position position="1"/>
    </location>
</feature>
<keyword evidence="2" id="KW-1185">Reference proteome</keyword>
<dbReference type="EMBL" id="JASPKZ010010241">
    <property type="protein sequence ID" value="KAJ9575041.1"/>
    <property type="molecule type" value="Genomic_DNA"/>
</dbReference>
<accession>A0AAD7Z766</accession>
<dbReference type="Proteomes" id="UP001233999">
    <property type="component" value="Unassembled WGS sequence"/>
</dbReference>
<comment type="caution">
    <text evidence="1">The sequence shown here is derived from an EMBL/GenBank/DDBJ whole genome shotgun (WGS) entry which is preliminary data.</text>
</comment>
<reference evidence="1" key="1">
    <citation type="journal article" date="2023" name="IScience">
        <title>Live-bearing cockroach genome reveals convergent evolutionary mechanisms linked to viviparity in insects and beyond.</title>
        <authorList>
            <person name="Fouks B."/>
            <person name="Harrison M.C."/>
            <person name="Mikhailova A.A."/>
            <person name="Marchal E."/>
            <person name="English S."/>
            <person name="Carruthers M."/>
            <person name="Jennings E.C."/>
            <person name="Chiamaka E.L."/>
            <person name="Frigard R.A."/>
            <person name="Pippel M."/>
            <person name="Attardo G.M."/>
            <person name="Benoit J.B."/>
            <person name="Bornberg-Bauer E."/>
            <person name="Tobe S.S."/>
        </authorList>
    </citation>
    <scope>NUCLEOTIDE SEQUENCE</scope>
    <source>
        <strain evidence="1">Stay&amp;Tobe</strain>
    </source>
</reference>
<gene>
    <name evidence="1" type="ORF">L9F63_007776</name>
</gene>
<evidence type="ECO:0000313" key="1">
    <source>
        <dbReference type="EMBL" id="KAJ9575041.1"/>
    </source>
</evidence>
<proteinExistence type="predicted"/>